<dbReference type="GO" id="GO:0004518">
    <property type="term" value="F:nuclease activity"/>
    <property type="evidence" value="ECO:0007669"/>
    <property type="project" value="UniProtKB-KW"/>
</dbReference>
<sequence length="94" mass="10319">MDEESRIERRLAVSVKKMGGMAVKFTSPGLDGVPDRIVLLPGKKIAFVELKAPGKKPRPLQIKRMRQLECLGFPVFVIDGVEQIGGVLDEICAT</sequence>
<keyword evidence="3" id="KW-0378">Hydrolase</keyword>
<name>A0A9X5GTP6_9FIRM</name>
<gene>
    <name evidence="5" type="ORF">D5281_22735</name>
</gene>
<reference evidence="5" key="1">
    <citation type="submission" date="2018-09" db="EMBL/GenBank/DDBJ databases">
        <title>Murine metabolic-syndrome-specific gut microbial biobank.</title>
        <authorList>
            <person name="Liu C."/>
        </authorList>
    </citation>
    <scope>NUCLEOTIDE SEQUENCE</scope>
    <source>
        <strain evidence="5">D42-62</strain>
    </source>
</reference>
<keyword evidence="2" id="KW-0540">Nuclease</keyword>
<protein>
    <submittedName>
        <fullName evidence="5">VRR-NUC domain-containing protein</fullName>
    </submittedName>
</protein>
<evidence type="ECO:0000313" key="5">
    <source>
        <dbReference type="EMBL" id="NBJ95273.1"/>
    </source>
</evidence>
<dbReference type="SMART" id="SM00990">
    <property type="entry name" value="VRR_NUC"/>
    <property type="match status" value="1"/>
</dbReference>
<dbReference type="Proteomes" id="UP001154420">
    <property type="component" value="Unassembled WGS sequence"/>
</dbReference>
<dbReference type="OrthoDB" id="1033971at2"/>
<accession>A0A9X5GTP6</accession>
<dbReference type="InterPro" id="IPR014883">
    <property type="entry name" value="VRR_NUC"/>
</dbReference>
<organism evidence="5 6">
    <name type="scientific">Parablautia muri</name>
    <dbReference type="NCBI Taxonomy" id="2320879"/>
    <lineage>
        <taxon>Bacteria</taxon>
        <taxon>Bacillati</taxon>
        <taxon>Bacillota</taxon>
        <taxon>Clostridia</taxon>
        <taxon>Lachnospirales</taxon>
        <taxon>Lachnospiraceae</taxon>
        <taxon>Parablautia</taxon>
    </lineage>
</organism>
<feature type="domain" description="VRR-NUC" evidence="4">
    <location>
        <begin position="1"/>
        <end position="82"/>
    </location>
</feature>
<dbReference type="GO" id="GO:0003676">
    <property type="term" value="F:nucleic acid binding"/>
    <property type="evidence" value="ECO:0007669"/>
    <property type="project" value="InterPro"/>
</dbReference>
<comment type="cofactor">
    <cofactor evidence="1">
        <name>Mg(2+)</name>
        <dbReference type="ChEBI" id="CHEBI:18420"/>
    </cofactor>
</comment>
<evidence type="ECO:0000256" key="2">
    <source>
        <dbReference type="ARBA" id="ARBA00022722"/>
    </source>
</evidence>
<dbReference type="GO" id="GO:0016788">
    <property type="term" value="F:hydrolase activity, acting on ester bonds"/>
    <property type="evidence" value="ECO:0007669"/>
    <property type="project" value="InterPro"/>
</dbReference>
<dbReference type="EMBL" id="QZDT01000076">
    <property type="protein sequence ID" value="NBJ95273.1"/>
    <property type="molecule type" value="Genomic_DNA"/>
</dbReference>
<evidence type="ECO:0000256" key="3">
    <source>
        <dbReference type="ARBA" id="ARBA00022801"/>
    </source>
</evidence>
<dbReference type="AlphaFoldDB" id="A0A9X5GTP6"/>
<evidence type="ECO:0000256" key="1">
    <source>
        <dbReference type="ARBA" id="ARBA00001946"/>
    </source>
</evidence>
<evidence type="ECO:0000259" key="4">
    <source>
        <dbReference type="SMART" id="SM00990"/>
    </source>
</evidence>
<dbReference type="Gene3D" id="3.40.1350.10">
    <property type="match status" value="1"/>
</dbReference>
<evidence type="ECO:0000313" key="6">
    <source>
        <dbReference type="Proteomes" id="UP001154420"/>
    </source>
</evidence>
<keyword evidence="6" id="KW-1185">Reference proteome</keyword>
<comment type="caution">
    <text evidence="5">The sequence shown here is derived from an EMBL/GenBank/DDBJ whole genome shotgun (WGS) entry which is preliminary data.</text>
</comment>
<proteinExistence type="predicted"/>
<dbReference type="RefSeq" id="WP_160562192.1">
    <property type="nucleotide sequence ID" value="NZ_QZDT01000076.1"/>
</dbReference>
<dbReference type="InterPro" id="IPR011856">
    <property type="entry name" value="tRNA_endonuc-like_dom_sf"/>
</dbReference>